<protein>
    <submittedName>
        <fullName evidence="2">Uncharacterized protein</fullName>
    </submittedName>
</protein>
<evidence type="ECO:0000256" key="1">
    <source>
        <dbReference type="SAM" id="MobiDB-lite"/>
    </source>
</evidence>
<dbReference type="AlphaFoldDB" id="A0A6M3J3V1"/>
<accession>A0A6M3J3V1</accession>
<evidence type="ECO:0000313" key="2">
    <source>
        <dbReference type="EMBL" id="QJA64669.1"/>
    </source>
</evidence>
<feature type="compositionally biased region" description="Basic residues" evidence="1">
    <location>
        <begin position="9"/>
        <end position="19"/>
    </location>
</feature>
<reference evidence="2" key="1">
    <citation type="submission" date="2020-03" db="EMBL/GenBank/DDBJ databases">
        <title>The deep terrestrial virosphere.</title>
        <authorList>
            <person name="Holmfeldt K."/>
            <person name="Nilsson E."/>
            <person name="Simone D."/>
            <person name="Lopez-Fernandez M."/>
            <person name="Wu X."/>
            <person name="de Brujin I."/>
            <person name="Lundin D."/>
            <person name="Andersson A."/>
            <person name="Bertilsson S."/>
            <person name="Dopson M."/>
        </authorList>
    </citation>
    <scope>NUCLEOTIDE SEQUENCE</scope>
    <source>
        <strain evidence="2">MM415B00475</strain>
    </source>
</reference>
<sequence>MKAAYERKAKPKRLVKQAKVKPAEKTKYVRPLPAPITRHWSEEPDRDAKMRNLDRGTRKGFKWYWEMNPIHFDHLFPGLPVGIGDGK</sequence>
<dbReference type="EMBL" id="MT141524">
    <property type="protein sequence ID" value="QJA64669.1"/>
    <property type="molecule type" value="Genomic_DNA"/>
</dbReference>
<gene>
    <name evidence="2" type="ORF">MM415B00475_0003</name>
</gene>
<name>A0A6M3J3V1_9ZZZZ</name>
<proteinExistence type="predicted"/>
<feature type="region of interest" description="Disordered" evidence="1">
    <location>
        <begin position="1"/>
        <end position="22"/>
    </location>
</feature>
<organism evidence="2">
    <name type="scientific">viral metagenome</name>
    <dbReference type="NCBI Taxonomy" id="1070528"/>
    <lineage>
        <taxon>unclassified sequences</taxon>
        <taxon>metagenomes</taxon>
        <taxon>organismal metagenomes</taxon>
    </lineage>
</organism>